<evidence type="ECO:0000313" key="1">
    <source>
        <dbReference type="EMBL" id="MET3865624.1"/>
    </source>
</evidence>
<sequence>MTAVAFDTLKFARALREKAKLSPEQAEGLADGPVDVFDGNLATKADIYELRADVQIVRGDIEALKIQSRADTEALRLATQGDIESLRMTTEADSDNLRLSTTAGLEGLRMEIKAGLDGLRLETKADIEAVKGAIASAKVETVRWLVGALGFQTLAVLSAVTALTRTLH</sequence>
<keyword evidence="2" id="KW-1185">Reference proteome</keyword>
<reference evidence="1 2" key="1">
    <citation type="submission" date="2024-06" db="EMBL/GenBank/DDBJ databases">
        <title>Genomics of switchgrass bacterial isolates.</title>
        <authorList>
            <person name="Shade A."/>
        </authorList>
    </citation>
    <scope>NUCLEOTIDE SEQUENCE [LARGE SCALE GENOMIC DNA]</scope>
    <source>
        <strain evidence="1 2">PvP084</strain>
    </source>
</reference>
<proteinExistence type="predicted"/>
<dbReference type="Proteomes" id="UP001549119">
    <property type="component" value="Unassembled WGS sequence"/>
</dbReference>
<protein>
    <submittedName>
        <fullName evidence="1">Methionine synthase I (Cobalamin-dependent)</fullName>
    </submittedName>
</protein>
<organism evidence="1 2">
    <name type="scientific">Methylobacterium radiotolerans</name>
    <dbReference type="NCBI Taxonomy" id="31998"/>
    <lineage>
        <taxon>Bacteria</taxon>
        <taxon>Pseudomonadati</taxon>
        <taxon>Pseudomonadota</taxon>
        <taxon>Alphaproteobacteria</taxon>
        <taxon>Hyphomicrobiales</taxon>
        <taxon>Methylobacteriaceae</taxon>
        <taxon>Methylobacterium</taxon>
    </lineage>
</organism>
<comment type="caution">
    <text evidence="1">The sequence shown here is derived from an EMBL/GenBank/DDBJ whole genome shotgun (WGS) entry which is preliminary data.</text>
</comment>
<name>A0ABV2NGQ5_9HYPH</name>
<dbReference type="EMBL" id="JBEPNW010000002">
    <property type="protein sequence ID" value="MET3865624.1"/>
    <property type="molecule type" value="Genomic_DNA"/>
</dbReference>
<gene>
    <name evidence="1" type="ORF">ABIC20_002933</name>
</gene>
<evidence type="ECO:0000313" key="2">
    <source>
        <dbReference type="Proteomes" id="UP001549119"/>
    </source>
</evidence>
<dbReference type="RefSeq" id="WP_071000174.1">
    <property type="nucleotide sequence ID" value="NZ_JBEPNV010000001.1"/>
</dbReference>
<accession>A0ABV2NGQ5</accession>